<reference evidence="2" key="2">
    <citation type="submission" date="2020-12" db="EMBL/GenBank/DDBJ databases">
        <authorList>
            <person name="Kanost M."/>
        </authorList>
    </citation>
    <scope>NUCLEOTIDE SEQUENCE</scope>
</reference>
<sequence length="307" mass="34957">MGNSDNSSISFVKDNTAKLLSYDDLTKSQRLSADNTIELFNSISAEKRGLGRTHLITHHIDTGNSPPIRQRYYRLSPEKQRVLCNELDEMLALGVVEPCESPWCSPVLLSPKKDGKLRFCLDSRKLNSVTKKDAYKLPYMSEILDNLSNACYLSSIDLSKAFWQIPIEECDRDKTAFYIPSRGSFRFVTTPFGLTNAPATQQRLVDILFYGPEFENCVFVFLDDIIVVSPNFDHHMAMLLRVYNKLKSANLTINFTKSKFFRTELKYLGYVVNSNGLQVDPGKVDVILNFPVQSAKFVLVHFQIHFA</sequence>
<comment type="caution">
    <text evidence="2">The sequence shown here is derived from an EMBL/GenBank/DDBJ whole genome shotgun (WGS) entry which is preliminary data.</text>
</comment>
<protein>
    <recommendedName>
        <fullName evidence="1">Reverse transcriptase domain-containing protein</fullName>
    </recommendedName>
</protein>
<evidence type="ECO:0000313" key="2">
    <source>
        <dbReference type="EMBL" id="KAG6461363.1"/>
    </source>
</evidence>
<keyword evidence="3" id="KW-1185">Reference proteome</keyword>
<accession>A0A921ZQ16</accession>
<feature type="domain" description="Reverse transcriptase" evidence="1">
    <location>
        <begin position="91"/>
        <end position="272"/>
    </location>
</feature>
<dbReference type="CDD" id="cd01647">
    <property type="entry name" value="RT_LTR"/>
    <property type="match status" value="1"/>
</dbReference>
<dbReference type="Proteomes" id="UP000791440">
    <property type="component" value="Unassembled WGS sequence"/>
</dbReference>
<dbReference type="InterPro" id="IPR053134">
    <property type="entry name" value="RNA-dir_DNA_polymerase"/>
</dbReference>
<dbReference type="PANTHER" id="PTHR24559">
    <property type="entry name" value="TRANSPOSON TY3-I GAG-POL POLYPROTEIN"/>
    <property type="match status" value="1"/>
</dbReference>
<gene>
    <name evidence="2" type="ORF">O3G_MSEX012580</name>
</gene>
<dbReference type="EMBL" id="JH668738">
    <property type="protein sequence ID" value="KAG6461363.1"/>
    <property type="molecule type" value="Genomic_DNA"/>
</dbReference>
<reference evidence="2" key="1">
    <citation type="journal article" date="2016" name="Insect Biochem. Mol. Biol.">
        <title>Multifaceted biological insights from a draft genome sequence of the tobacco hornworm moth, Manduca sexta.</title>
        <authorList>
            <person name="Kanost M.R."/>
            <person name="Arrese E.L."/>
            <person name="Cao X."/>
            <person name="Chen Y.R."/>
            <person name="Chellapilla S."/>
            <person name="Goldsmith M.R."/>
            <person name="Grosse-Wilde E."/>
            <person name="Heckel D.G."/>
            <person name="Herndon N."/>
            <person name="Jiang H."/>
            <person name="Papanicolaou A."/>
            <person name="Qu J."/>
            <person name="Soulages J.L."/>
            <person name="Vogel H."/>
            <person name="Walters J."/>
            <person name="Waterhouse R.M."/>
            <person name="Ahn S.J."/>
            <person name="Almeida F.C."/>
            <person name="An C."/>
            <person name="Aqrawi P."/>
            <person name="Bretschneider A."/>
            <person name="Bryant W.B."/>
            <person name="Bucks S."/>
            <person name="Chao H."/>
            <person name="Chevignon G."/>
            <person name="Christen J.M."/>
            <person name="Clarke D.F."/>
            <person name="Dittmer N.T."/>
            <person name="Ferguson L.C.F."/>
            <person name="Garavelou S."/>
            <person name="Gordon K.H.J."/>
            <person name="Gunaratna R.T."/>
            <person name="Han Y."/>
            <person name="Hauser F."/>
            <person name="He Y."/>
            <person name="Heidel-Fischer H."/>
            <person name="Hirsh A."/>
            <person name="Hu Y."/>
            <person name="Jiang H."/>
            <person name="Kalra D."/>
            <person name="Klinner C."/>
            <person name="Konig C."/>
            <person name="Kovar C."/>
            <person name="Kroll A.R."/>
            <person name="Kuwar S.S."/>
            <person name="Lee S.L."/>
            <person name="Lehman R."/>
            <person name="Li K."/>
            <person name="Li Z."/>
            <person name="Liang H."/>
            <person name="Lovelace S."/>
            <person name="Lu Z."/>
            <person name="Mansfield J.H."/>
            <person name="McCulloch K.J."/>
            <person name="Mathew T."/>
            <person name="Morton B."/>
            <person name="Muzny D.M."/>
            <person name="Neunemann D."/>
            <person name="Ongeri F."/>
            <person name="Pauchet Y."/>
            <person name="Pu L.L."/>
            <person name="Pyrousis I."/>
            <person name="Rao X.J."/>
            <person name="Redding A."/>
            <person name="Roesel C."/>
            <person name="Sanchez-Gracia A."/>
            <person name="Schaack S."/>
            <person name="Shukla A."/>
            <person name="Tetreau G."/>
            <person name="Wang Y."/>
            <person name="Xiong G.H."/>
            <person name="Traut W."/>
            <person name="Walsh T.K."/>
            <person name="Worley K.C."/>
            <person name="Wu D."/>
            <person name="Wu W."/>
            <person name="Wu Y.Q."/>
            <person name="Zhang X."/>
            <person name="Zou Z."/>
            <person name="Zucker H."/>
            <person name="Briscoe A.D."/>
            <person name="Burmester T."/>
            <person name="Clem R.J."/>
            <person name="Feyereisen R."/>
            <person name="Grimmelikhuijzen C.J.P."/>
            <person name="Hamodrakas S.J."/>
            <person name="Hansson B.S."/>
            <person name="Huguet E."/>
            <person name="Jermiin L.S."/>
            <person name="Lan Q."/>
            <person name="Lehman H.K."/>
            <person name="Lorenzen M."/>
            <person name="Merzendorfer H."/>
            <person name="Michalopoulos I."/>
            <person name="Morton D.B."/>
            <person name="Muthukrishnan S."/>
            <person name="Oakeshott J.G."/>
            <person name="Palmer W."/>
            <person name="Park Y."/>
            <person name="Passarelli A.L."/>
            <person name="Rozas J."/>
            <person name="Schwartz L.M."/>
            <person name="Smith W."/>
            <person name="Southgate A."/>
            <person name="Vilcinskas A."/>
            <person name="Vogt R."/>
            <person name="Wang P."/>
            <person name="Werren J."/>
            <person name="Yu X.Q."/>
            <person name="Zhou J.J."/>
            <person name="Brown S.J."/>
            <person name="Scherer S.E."/>
            <person name="Richards S."/>
            <person name="Blissard G.W."/>
        </authorList>
    </citation>
    <scope>NUCLEOTIDE SEQUENCE</scope>
</reference>
<dbReference type="AlphaFoldDB" id="A0A921ZQ16"/>
<dbReference type="PROSITE" id="PS50878">
    <property type="entry name" value="RT_POL"/>
    <property type="match status" value="1"/>
</dbReference>
<dbReference type="InterPro" id="IPR000477">
    <property type="entry name" value="RT_dom"/>
</dbReference>
<organism evidence="2 3">
    <name type="scientific">Manduca sexta</name>
    <name type="common">Tobacco hawkmoth</name>
    <name type="synonym">Tobacco hornworm</name>
    <dbReference type="NCBI Taxonomy" id="7130"/>
    <lineage>
        <taxon>Eukaryota</taxon>
        <taxon>Metazoa</taxon>
        <taxon>Ecdysozoa</taxon>
        <taxon>Arthropoda</taxon>
        <taxon>Hexapoda</taxon>
        <taxon>Insecta</taxon>
        <taxon>Pterygota</taxon>
        <taxon>Neoptera</taxon>
        <taxon>Endopterygota</taxon>
        <taxon>Lepidoptera</taxon>
        <taxon>Glossata</taxon>
        <taxon>Ditrysia</taxon>
        <taxon>Bombycoidea</taxon>
        <taxon>Sphingidae</taxon>
        <taxon>Sphinginae</taxon>
        <taxon>Sphingini</taxon>
        <taxon>Manduca</taxon>
    </lineage>
</organism>
<name>A0A921ZQ16_MANSE</name>
<evidence type="ECO:0000259" key="1">
    <source>
        <dbReference type="PROSITE" id="PS50878"/>
    </source>
</evidence>
<proteinExistence type="predicted"/>
<dbReference type="Pfam" id="PF00078">
    <property type="entry name" value="RVT_1"/>
    <property type="match status" value="1"/>
</dbReference>
<dbReference type="PANTHER" id="PTHR24559:SF444">
    <property type="entry name" value="REVERSE TRANSCRIPTASE DOMAIN-CONTAINING PROTEIN"/>
    <property type="match status" value="1"/>
</dbReference>
<evidence type="ECO:0000313" key="3">
    <source>
        <dbReference type="Proteomes" id="UP000791440"/>
    </source>
</evidence>